<feature type="signal peptide" evidence="1">
    <location>
        <begin position="1"/>
        <end position="24"/>
    </location>
</feature>
<dbReference type="OrthoDB" id="580651at2759"/>
<keyword evidence="3" id="KW-1185">Reference proteome</keyword>
<evidence type="ECO:0000313" key="4">
    <source>
        <dbReference type="RefSeq" id="XP_020113750.1"/>
    </source>
</evidence>
<reference evidence="3" key="1">
    <citation type="journal article" date="2015" name="Nat. Genet.">
        <title>The pineapple genome and the evolution of CAM photosynthesis.</title>
        <authorList>
            <person name="Ming R."/>
            <person name="VanBuren R."/>
            <person name="Wai C.M."/>
            <person name="Tang H."/>
            <person name="Schatz M.C."/>
            <person name="Bowers J.E."/>
            <person name="Lyons E."/>
            <person name="Wang M.L."/>
            <person name="Chen J."/>
            <person name="Biggers E."/>
            <person name="Zhang J."/>
            <person name="Huang L."/>
            <person name="Zhang L."/>
            <person name="Miao W."/>
            <person name="Zhang J."/>
            <person name="Ye Z."/>
            <person name="Miao C."/>
            <person name="Lin Z."/>
            <person name="Wang H."/>
            <person name="Zhou H."/>
            <person name="Yim W.C."/>
            <person name="Priest H.D."/>
            <person name="Zheng C."/>
            <person name="Woodhouse M."/>
            <person name="Edger P.P."/>
            <person name="Guyot R."/>
            <person name="Guo H.B."/>
            <person name="Guo H."/>
            <person name="Zheng G."/>
            <person name="Singh R."/>
            <person name="Sharma A."/>
            <person name="Min X."/>
            <person name="Zheng Y."/>
            <person name="Lee H."/>
            <person name="Gurtowski J."/>
            <person name="Sedlazeck F.J."/>
            <person name="Harkess A."/>
            <person name="McKain M.R."/>
            <person name="Liao Z."/>
            <person name="Fang J."/>
            <person name="Liu J."/>
            <person name="Zhang X."/>
            <person name="Zhang Q."/>
            <person name="Hu W."/>
            <person name="Qin Y."/>
            <person name="Wang K."/>
            <person name="Chen L.Y."/>
            <person name="Shirley N."/>
            <person name="Lin Y.R."/>
            <person name="Liu L.Y."/>
            <person name="Hernandez A.G."/>
            <person name="Wright C.L."/>
            <person name="Bulone V."/>
            <person name="Tuskan G.A."/>
            <person name="Heath K."/>
            <person name="Zee F."/>
            <person name="Moore P.H."/>
            <person name="Sunkar R."/>
            <person name="Leebens-Mack J.H."/>
            <person name="Mockler T."/>
            <person name="Bennetzen J.L."/>
            <person name="Freeling M."/>
            <person name="Sankoff D."/>
            <person name="Paterson A.H."/>
            <person name="Zhu X."/>
            <person name="Yang X."/>
            <person name="Smith J.A."/>
            <person name="Cushman J.C."/>
            <person name="Paull R.E."/>
            <person name="Yu Q."/>
        </authorList>
    </citation>
    <scope>NUCLEOTIDE SEQUENCE [LARGE SCALE GENOMIC DNA]</scope>
    <source>
        <strain evidence="3">cv. F153</strain>
    </source>
</reference>
<feature type="chain" id="PRO_5027679237" evidence="1">
    <location>
        <begin position="25"/>
        <end position="331"/>
    </location>
</feature>
<dbReference type="InterPro" id="IPR004314">
    <property type="entry name" value="Neprosin"/>
</dbReference>
<keyword evidence="1" id="KW-0732">Signal</keyword>
<accession>A0A6P5HCI8</accession>
<dbReference type="RefSeq" id="XP_020113750.1">
    <property type="nucleotide sequence ID" value="XM_020258161.1"/>
</dbReference>
<name>A0A6P5HCI8_ANACO</name>
<dbReference type="Gene3D" id="3.90.1320.10">
    <property type="entry name" value="Outer-capsid protein sigma 3, large lobe"/>
    <property type="match status" value="1"/>
</dbReference>
<gene>
    <name evidence="4" type="primary">LOC109727931</name>
</gene>
<evidence type="ECO:0000259" key="2">
    <source>
        <dbReference type="PROSITE" id="PS52045"/>
    </source>
</evidence>
<dbReference type="PANTHER" id="PTHR31589">
    <property type="entry name" value="PROTEIN, PUTATIVE (DUF239)-RELATED-RELATED"/>
    <property type="match status" value="1"/>
</dbReference>
<dbReference type="Pfam" id="PF03080">
    <property type="entry name" value="Neprosin"/>
    <property type="match status" value="1"/>
</dbReference>
<reference evidence="4" key="2">
    <citation type="submission" date="2025-08" db="UniProtKB">
        <authorList>
            <consortium name="RefSeq"/>
        </authorList>
    </citation>
    <scope>IDENTIFICATION</scope>
    <source>
        <tissue evidence="4">Leaf</tissue>
    </source>
</reference>
<protein>
    <submittedName>
        <fullName evidence="4">Uncharacterized protein LOC109727931</fullName>
    </submittedName>
</protein>
<dbReference type="PROSITE" id="PS52045">
    <property type="entry name" value="NEPROSIN_PEP_CD"/>
    <property type="match status" value="1"/>
</dbReference>
<dbReference type="AlphaFoldDB" id="A0A6P5HCI8"/>
<dbReference type="PANTHER" id="PTHR31589:SF223">
    <property type="entry name" value="PROTEIN, PUTATIVE (DUF239)-RELATED"/>
    <property type="match status" value="1"/>
</dbReference>
<dbReference type="InterPro" id="IPR053168">
    <property type="entry name" value="Glutamic_endopeptidase"/>
</dbReference>
<dbReference type="GeneID" id="109727931"/>
<feature type="domain" description="Neprosin PEP catalytic" evidence="2">
    <location>
        <begin position="68"/>
        <end position="330"/>
    </location>
</feature>
<sequence>MAYKFFHILAFVLLSLACCSQVRARLVAKHEHIVHSKNYENETYHGGQISTGVEKPIAPSFRRLQKNDLDYVHHWAVYETKESDGPFYGAKAQLNVYAVPNTKSNQISSSSVWVSSSLGGPSKNFNSIVAGWQVNPALYHDYDVHFFIYWTADGYESTGCFDLLCKGFVVDNSAKLKPGYIITPVSEYNGPQYYFTLRIQKNLETGDWWLYRDDGDDAGPLGYWPKSLFTTLADNASDVEWGGYVRSLKNDISPPMGSGHFSSEGEGEAAYIKNIKVVNSIGDIYTVTEDMVASYVDRQDCYSVSDFKGSNGSGGGDGYGYFLFGGPGCKN</sequence>
<evidence type="ECO:0000313" key="3">
    <source>
        <dbReference type="Proteomes" id="UP000515123"/>
    </source>
</evidence>
<organism evidence="3 4">
    <name type="scientific">Ananas comosus</name>
    <name type="common">Pineapple</name>
    <name type="synonym">Ananas ananas</name>
    <dbReference type="NCBI Taxonomy" id="4615"/>
    <lineage>
        <taxon>Eukaryota</taxon>
        <taxon>Viridiplantae</taxon>
        <taxon>Streptophyta</taxon>
        <taxon>Embryophyta</taxon>
        <taxon>Tracheophyta</taxon>
        <taxon>Spermatophyta</taxon>
        <taxon>Magnoliopsida</taxon>
        <taxon>Liliopsida</taxon>
        <taxon>Poales</taxon>
        <taxon>Bromeliaceae</taxon>
        <taxon>Bromelioideae</taxon>
        <taxon>Ananas</taxon>
    </lineage>
</organism>
<evidence type="ECO:0000256" key="1">
    <source>
        <dbReference type="SAM" id="SignalP"/>
    </source>
</evidence>
<dbReference type="PROSITE" id="PS51257">
    <property type="entry name" value="PROKAR_LIPOPROTEIN"/>
    <property type="match status" value="1"/>
</dbReference>
<dbReference type="Proteomes" id="UP000515123">
    <property type="component" value="Linkage group 2"/>
</dbReference>
<proteinExistence type="predicted"/>